<evidence type="ECO:0000313" key="3">
    <source>
        <dbReference type="Proteomes" id="UP000077875"/>
    </source>
</evidence>
<evidence type="ECO:0000313" key="2">
    <source>
        <dbReference type="EMBL" id="ANF58184.1"/>
    </source>
</evidence>
<dbReference type="PANTHER" id="PTHR38457">
    <property type="entry name" value="REGULATOR ABRB-RELATED"/>
    <property type="match status" value="1"/>
</dbReference>
<dbReference type="EMBL" id="CP015243">
    <property type="protein sequence ID" value="ANF58184.1"/>
    <property type="molecule type" value="Genomic_DNA"/>
</dbReference>
<feature type="transmembrane region" description="Helical" evidence="1">
    <location>
        <begin position="12"/>
        <end position="35"/>
    </location>
</feature>
<feature type="transmembrane region" description="Helical" evidence="1">
    <location>
        <begin position="291"/>
        <end position="315"/>
    </location>
</feature>
<keyword evidence="1" id="KW-0472">Membrane</keyword>
<keyword evidence="1" id="KW-0812">Transmembrane</keyword>
<dbReference type="PIRSF" id="PIRSF038991">
    <property type="entry name" value="Protein_AbrB"/>
    <property type="match status" value="1"/>
</dbReference>
<feature type="transmembrane region" description="Helical" evidence="1">
    <location>
        <begin position="68"/>
        <end position="86"/>
    </location>
</feature>
<name>A0A172YG43_9GAMM</name>
<dbReference type="RefSeq" id="WP_064123083.1">
    <property type="nucleotide sequence ID" value="NZ_CP015243.1"/>
</dbReference>
<dbReference type="Proteomes" id="UP000077875">
    <property type="component" value="Chromosome"/>
</dbReference>
<dbReference type="NCBIfam" id="TIGR03082">
    <property type="entry name" value="Gneg_AbrB_dup"/>
    <property type="match status" value="2"/>
</dbReference>
<dbReference type="Pfam" id="PF05145">
    <property type="entry name" value="AbrB"/>
    <property type="match status" value="1"/>
</dbReference>
<keyword evidence="2" id="KW-0560">Oxidoreductase</keyword>
<dbReference type="GO" id="GO:0016020">
    <property type="term" value="C:membrane"/>
    <property type="evidence" value="ECO:0007669"/>
    <property type="project" value="InterPro"/>
</dbReference>
<dbReference type="AlphaFoldDB" id="A0A172YG43"/>
<feature type="transmembrane region" description="Helical" evidence="1">
    <location>
        <begin position="264"/>
        <end position="285"/>
    </location>
</feature>
<feature type="transmembrane region" description="Helical" evidence="1">
    <location>
        <begin position="41"/>
        <end position="61"/>
    </location>
</feature>
<evidence type="ECO:0000256" key="1">
    <source>
        <dbReference type="SAM" id="Phobius"/>
    </source>
</evidence>
<dbReference type="GO" id="GO:0004497">
    <property type="term" value="F:monooxygenase activity"/>
    <property type="evidence" value="ECO:0007669"/>
    <property type="project" value="UniProtKB-KW"/>
</dbReference>
<accession>A0A172YG43</accession>
<proteinExistence type="predicted"/>
<feature type="transmembrane region" description="Helical" evidence="1">
    <location>
        <begin position="156"/>
        <end position="173"/>
    </location>
</feature>
<keyword evidence="2" id="KW-0503">Monooxygenase</keyword>
<dbReference type="PANTHER" id="PTHR38457:SF1">
    <property type="entry name" value="REGULATOR ABRB-RELATED"/>
    <property type="match status" value="1"/>
</dbReference>
<protein>
    <submittedName>
        <fullName evidence="2">Ammonia monooxygenase</fullName>
    </submittedName>
</protein>
<keyword evidence="3" id="KW-1185">Reference proteome</keyword>
<sequence>MPRFADRFVHGGSWPLLLLRALSVGALGGVLFAALNLPLAWMLGPLLANLLLAISGGDVAVPDRLREYFLGVLGLLLGGQVTPQLTSRMLDWPVSAAALLVGVGVSTLVGAWWYRRCGFDKVSAWFSSAPGAMTAMIMMGDKAGGDPPRIAVAQSLRALIIVLVLPPFFVQYASAPAGVVATVEGVEGLWLLAALPAFIALGRSLCLPNPALLASMLIAAGLGAADVARLHLPYWGVEVMLWVLGSAIGARFSGVKLTQLLRYALQTLVATALTLSVLASFAYLIHLLLGVPLHIAILAFAPGGIGEMAILAMTLNIDPVFVTFHHLLRLISLMLIAPIWLHWLQRSGVHKAASVKEKL</sequence>
<organism evidence="2 3">
    <name type="scientific">Halotalea alkalilenta</name>
    <dbReference type="NCBI Taxonomy" id="376489"/>
    <lineage>
        <taxon>Bacteria</taxon>
        <taxon>Pseudomonadati</taxon>
        <taxon>Pseudomonadota</taxon>
        <taxon>Gammaproteobacteria</taxon>
        <taxon>Oceanospirillales</taxon>
        <taxon>Halomonadaceae</taxon>
        <taxon>Halotalea</taxon>
    </lineage>
</organism>
<feature type="transmembrane region" description="Helical" evidence="1">
    <location>
        <begin position="234"/>
        <end position="252"/>
    </location>
</feature>
<reference evidence="2 3" key="1">
    <citation type="submission" date="2016-04" db="EMBL/GenBank/DDBJ databases">
        <title>Complete Genome Sequence of Halotalea alkalilenta IHB B 13600.</title>
        <authorList>
            <person name="Swarnkar M.K."/>
            <person name="Sharma A."/>
            <person name="Kaushal K."/>
            <person name="Soni R."/>
            <person name="Rana S."/>
            <person name="Singh A.K."/>
            <person name="Gulati A."/>
        </authorList>
    </citation>
    <scope>NUCLEOTIDE SEQUENCE [LARGE SCALE GENOMIC DNA]</scope>
    <source>
        <strain evidence="2 3">IHB B 13600</strain>
    </source>
</reference>
<dbReference type="GO" id="GO:0010468">
    <property type="term" value="P:regulation of gene expression"/>
    <property type="evidence" value="ECO:0007669"/>
    <property type="project" value="InterPro"/>
</dbReference>
<dbReference type="InterPro" id="IPR017516">
    <property type="entry name" value="AbrB_dup"/>
</dbReference>
<gene>
    <name evidence="2" type="ORF">A5892_12495</name>
</gene>
<feature type="transmembrane region" description="Helical" evidence="1">
    <location>
        <begin position="327"/>
        <end position="344"/>
    </location>
</feature>
<keyword evidence="1" id="KW-1133">Transmembrane helix</keyword>
<feature type="transmembrane region" description="Helical" evidence="1">
    <location>
        <begin position="92"/>
        <end position="114"/>
    </location>
</feature>
<dbReference type="KEGG" id="haa:A5892_12495"/>
<dbReference type="InterPro" id="IPR007820">
    <property type="entry name" value="AbrB_fam"/>
</dbReference>
<dbReference type="STRING" id="376489.A5892_12495"/>